<protein>
    <submittedName>
        <fullName evidence="5">Quinone oxidoreductase</fullName>
    </submittedName>
</protein>
<evidence type="ECO:0000256" key="1">
    <source>
        <dbReference type="ARBA" id="ARBA00008072"/>
    </source>
</evidence>
<dbReference type="InterPro" id="IPR020843">
    <property type="entry name" value="ER"/>
</dbReference>
<keyword evidence="2" id="KW-0547">Nucleotide-binding</keyword>
<sequence>MKEVINLLGARTKLVDSPIPTINDDQVLIKVIVSGSNPKDWKAPDWANSPAKPLGEQNEMIRLGINQGDDIAGEVVEVGKDVVEFKKGDRVAAFHEMLTPGGSFAEYAVAWSHTTFHLPHETSFEEAATIPLAALTAVISLYHHLALPLPWTPATKANPRARTPLIIYGASTAVGSFAIKLARQSNVHPIVAIAGGRVEQATVSAVKSVLESQGLVANHALDTIMSEDSTAVMKGVVNPGGKVNYVLPDVPDVSPGVASLTFVSAAHLGGGEDDCRDLCAAFCRWFTRALAGGRWTGHPVMVREGGLGGVQGAMEDLRDGKASAVKYVFRVGETAGL</sequence>
<dbReference type="InterPro" id="IPR011032">
    <property type="entry name" value="GroES-like_sf"/>
</dbReference>
<evidence type="ECO:0000313" key="6">
    <source>
        <dbReference type="Proteomes" id="UP000247810"/>
    </source>
</evidence>
<evidence type="ECO:0000256" key="2">
    <source>
        <dbReference type="ARBA" id="ARBA00022741"/>
    </source>
</evidence>
<dbReference type="InterPro" id="IPR036291">
    <property type="entry name" value="NAD(P)-bd_dom_sf"/>
</dbReference>
<dbReference type="SUPFAM" id="SSF50129">
    <property type="entry name" value="GroES-like"/>
    <property type="match status" value="1"/>
</dbReference>
<reference evidence="5 6" key="1">
    <citation type="submission" date="2018-02" db="EMBL/GenBank/DDBJ databases">
        <title>The genomes of Aspergillus section Nigri reveals drivers in fungal speciation.</title>
        <authorList>
            <consortium name="DOE Joint Genome Institute"/>
            <person name="Vesth T.C."/>
            <person name="Nybo J."/>
            <person name="Theobald S."/>
            <person name="Brandl J."/>
            <person name="Frisvad J.C."/>
            <person name="Nielsen K.F."/>
            <person name="Lyhne E.K."/>
            <person name="Kogle M.E."/>
            <person name="Kuo A."/>
            <person name="Riley R."/>
            <person name="Clum A."/>
            <person name="Nolan M."/>
            <person name="Lipzen A."/>
            <person name="Salamov A."/>
            <person name="Henrissat B."/>
            <person name="Wiebenga A."/>
            <person name="De vries R.P."/>
            <person name="Grigoriev I.V."/>
            <person name="Mortensen U.H."/>
            <person name="Andersen M.R."/>
            <person name="Baker S.E."/>
        </authorList>
    </citation>
    <scope>NUCLEOTIDE SEQUENCE [LARGE SCALE GENOMIC DNA]</scope>
    <source>
        <strain evidence="5 6">CBS 707.79</strain>
    </source>
</reference>
<keyword evidence="6" id="KW-1185">Reference proteome</keyword>
<dbReference type="Gene3D" id="3.90.180.10">
    <property type="entry name" value="Medium-chain alcohol dehydrogenases, catalytic domain"/>
    <property type="match status" value="1"/>
</dbReference>
<dbReference type="EMBL" id="KZ825869">
    <property type="protein sequence ID" value="PYH94576.1"/>
    <property type="molecule type" value="Genomic_DNA"/>
</dbReference>
<keyword evidence="3" id="KW-0560">Oxidoreductase</keyword>
<dbReference type="Gene3D" id="3.40.50.720">
    <property type="entry name" value="NAD(P)-binding Rossmann-like Domain"/>
    <property type="match status" value="1"/>
</dbReference>
<evidence type="ECO:0000313" key="5">
    <source>
        <dbReference type="EMBL" id="PYH94576.1"/>
    </source>
</evidence>
<dbReference type="Proteomes" id="UP000247810">
    <property type="component" value="Unassembled WGS sequence"/>
</dbReference>
<accession>A0A319DAZ2</accession>
<dbReference type="PANTHER" id="PTHR45348">
    <property type="entry name" value="HYPOTHETICAL OXIDOREDUCTASE (EUROFUNG)"/>
    <property type="match status" value="1"/>
</dbReference>
<proteinExistence type="inferred from homology"/>
<gene>
    <name evidence="5" type="ORF">BO71DRAFT_475903</name>
</gene>
<evidence type="ECO:0000256" key="3">
    <source>
        <dbReference type="ARBA" id="ARBA00023002"/>
    </source>
</evidence>
<dbReference type="GO" id="GO:0000166">
    <property type="term" value="F:nucleotide binding"/>
    <property type="evidence" value="ECO:0007669"/>
    <property type="project" value="UniProtKB-KW"/>
</dbReference>
<dbReference type="SMART" id="SM00829">
    <property type="entry name" value="PKS_ER"/>
    <property type="match status" value="1"/>
</dbReference>
<dbReference type="OrthoDB" id="3233595at2759"/>
<dbReference type="AlphaFoldDB" id="A0A319DAZ2"/>
<feature type="domain" description="Enoyl reductase (ER)" evidence="4">
    <location>
        <begin position="9"/>
        <end position="325"/>
    </location>
</feature>
<dbReference type="SUPFAM" id="SSF51735">
    <property type="entry name" value="NAD(P)-binding Rossmann-fold domains"/>
    <property type="match status" value="1"/>
</dbReference>
<dbReference type="VEuPathDB" id="FungiDB:BO71DRAFT_475903"/>
<comment type="similarity">
    <text evidence="1">Belongs to the zinc-containing alcohol dehydrogenase family.</text>
</comment>
<name>A0A319DAZ2_9EURO</name>
<dbReference type="InterPro" id="IPR013154">
    <property type="entry name" value="ADH-like_N"/>
</dbReference>
<dbReference type="GO" id="GO:0016651">
    <property type="term" value="F:oxidoreductase activity, acting on NAD(P)H"/>
    <property type="evidence" value="ECO:0007669"/>
    <property type="project" value="InterPro"/>
</dbReference>
<dbReference type="InterPro" id="IPR047122">
    <property type="entry name" value="Trans-enoyl_RdTase-like"/>
</dbReference>
<dbReference type="CDD" id="cd08249">
    <property type="entry name" value="enoyl_reductase_like"/>
    <property type="match status" value="1"/>
</dbReference>
<dbReference type="Pfam" id="PF08240">
    <property type="entry name" value="ADH_N"/>
    <property type="match status" value="1"/>
</dbReference>
<dbReference type="STRING" id="1448320.A0A319DAZ2"/>
<dbReference type="PANTHER" id="PTHR45348:SF5">
    <property type="entry name" value="OXIDOREDUCTASE, PUTATIVE (AFU_ORTHOLOGUE AFUA_8G01420)-RELATED"/>
    <property type="match status" value="1"/>
</dbReference>
<organism evidence="5 6">
    <name type="scientific">Aspergillus ellipticus CBS 707.79</name>
    <dbReference type="NCBI Taxonomy" id="1448320"/>
    <lineage>
        <taxon>Eukaryota</taxon>
        <taxon>Fungi</taxon>
        <taxon>Dikarya</taxon>
        <taxon>Ascomycota</taxon>
        <taxon>Pezizomycotina</taxon>
        <taxon>Eurotiomycetes</taxon>
        <taxon>Eurotiomycetidae</taxon>
        <taxon>Eurotiales</taxon>
        <taxon>Aspergillaceae</taxon>
        <taxon>Aspergillus</taxon>
        <taxon>Aspergillus subgen. Circumdati</taxon>
    </lineage>
</organism>
<evidence type="ECO:0000259" key="4">
    <source>
        <dbReference type="SMART" id="SM00829"/>
    </source>
</evidence>